<keyword evidence="2 10" id="KW-0444">Lipid biosynthesis</keyword>
<protein>
    <recommendedName>
        <fullName evidence="10">Glycerol-3-phosphate acyltransferase</fullName>
    </recommendedName>
    <alternativeName>
        <fullName evidence="10">Acyl-PO4 G3P acyltransferase</fullName>
    </alternativeName>
    <alternativeName>
        <fullName evidence="10">Acyl-phosphate--glycerol-3-phosphate acyltransferase</fullName>
    </alternativeName>
    <alternativeName>
        <fullName evidence="10">G3P acyltransferase</fullName>
        <shortName evidence="10">GPAT</shortName>
        <ecNumber evidence="10">2.3.1.275</ecNumber>
    </alternativeName>
    <alternativeName>
        <fullName evidence="10">Lysophosphatidic acid synthase</fullName>
        <shortName evidence="10">LPA synthase</shortName>
    </alternativeName>
</protein>
<dbReference type="SMART" id="SM01207">
    <property type="entry name" value="G3P_acyltransf"/>
    <property type="match status" value="1"/>
</dbReference>
<dbReference type="HAMAP" id="MF_01043">
    <property type="entry name" value="PlsY"/>
    <property type="match status" value="1"/>
</dbReference>
<gene>
    <name evidence="10" type="primary">plsY</name>
    <name evidence="11" type="ORF">NIES46_35190</name>
</gene>
<dbReference type="GeneID" id="301684301"/>
<comment type="subunit">
    <text evidence="10">Probably interacts with PlsX.</text>
</comment>
<evidence type="ECO:0000256" key="4">
    <source>
        <dbReference type="ARBA" id="ARBA00022692"/>
    </source>
</evidence>
<keyword evidence="5 10" id="KW-1133">Transmembrane helix</keyword>
<name>A0A5M3TAP8_LIMPL</name>
<evidence type="ECO:0000256" key="2">
    <source>
        <dbReference type="ARBA" id="ARBA00022516"/>
    </source>
</evidence>
<dbReference type="InterPro" id="IPR003811">
    <property type="entry name" value="G3P_acylTferase_PlsY"/>
</dbReference>
<dbReference type="NCBIfam" id="TIGR00023">
    <property type="entry name" value="glycerol-3-phosphate 1-O-acyltransferase PlsY"/>
    <property type="match status" value="1"/>
</dbReference>
<keyword evidence="3 10" id="KW-0808">Transferase</keyword>
<comment type="function">
    <text evidence="10">Catalyzes the transfer of an acyl group from acyl-phosphate (acyl-PO(4)) to glycerol-3-phosphate (G3P) to form lysophosphatidic acid (LPA). This enzyme utilizes acyl-phosphate as fatty acyl donor, but not acyl-CoA or acyl-ACP.</text>
</comment>
<evidence type="ECO:0000256" key="1">
    <source>
        <dbReference type="ARBA" id="ARBA00022475"/>
    </source>
</evidence>
<keyword evidence="8 10" id="KW-0594">Phospholipid biosynthesis</keyword>
<feature type="transmembrane region" description="Helical" evidence="10">
    <location>
        <begin position="170"/>
        <end position="199"/>
    </location>
</feature>
<feature type="transmembrane region" description="Helical" evidence="10">
    <location>
        <begin position="6"/>
        <end position="32"/>
    </location>
</feature>
<evidence type="ECO:0000256" key="3">
    <source>
        <dbReference type="ARBA" id="ARBA00022679"/>
    </source>
</evidence>
<comment type="caution">
    <text evidence="11">The sequence shown here is derived from an EMBL/GenBank/DDBJ whole genome shotgun (WGS) entry which is preliminary data.</text>
</comment>
<accession>A0A5M3TAP8</accession>
<evidence type="ECO:0000313" key="11">
    <source>
        <dbReference type="EMBL" id="GCE95455.1"/>
    </source>
</evidence>
<dbReference type="EMBL" id="BIMW01000130">
    <property type="protein sequence ID" value="GCE95455.1"/>
    <property type="molecule type" value="Genomic_DNA"/>
</dbReference>
<keyword evidence="4 10" id="KW-0812">Transmembrane</keyword>
<proteinExistence type="inferred from homology"/>
<feature type="transmembrane region" description="Helical" evidence="10">
    <location>
        <begin position="100"/>
        <end position="124"/>
    </location>
</feature>
<reference evidence="11 12" key="1">
    <citation type="journal article" date="2019" name="J Genomics">
        <title>The Draft Genome of a Hydrogen-producing Cyanobacterium, Arthrospira platensis NIES-46.</title>
        <authorList>
            <person name="Suzuki S."/>
            <person name="Yamaguchi H."/>
            <person name="Kawachi M."/>
        </authorList>
    </citation>
    <scope>NUCLEOTIDE SEQUENCE [LARGE SCALE GENOMIC DNA]</scope>
    <source>
        <strain evidence="11 12">NIES-46</strain>
    </source>
</reference>
<organism evidence="11 12">
    <name type="scientific">Limnospira platensis NIES-46</name>
    <dbReference type="NCBI Taxonomy" id="1236695"/>
    <lineage>
        <taxon>Bacteria</taxon>
        <taxon>Bacillati</taxon>
        <taxon>Cyanobacteriota</taxon>
        <taxon>Cyanophyceae</taxon>
        <taxon>Oscillatoriophycideae</taxon>
        <taxon>Oscillatoriales</taxon>
        <taxon>Sirenicapillariaceae</taxon>
        <taxon>Limnospira</taxon>
    </lineage>
</organism>
<keyword evidence="9 10" id="KW-1208">Phospholipid metabolism</keyword>
<evidence type="ECO:0000256" key="6">
    <source>
        <dbReference type="ARBA" id="ARBA00023098"/>
    </source>
</evidence>
<keyword evidence="6 10" id="KW-0443">Lipid metabolism</keyword>
<comment type="catalytic activity">
    <reaction evidence="10">
        <text>an acyl phosphate + sn-glycerol 3-phosphate = a 1-acyl-sn-glycero-3-phosphate + phosphate</text>
        <dbReference type="Rhea" id="RHEA:34075"/>
        <dbReference type="ChEBI" id="CHEBI:43474"/>
        <dbReference type="ChEBI" id="CHEBI:57597"/>
        <dbReference type="ChEBI" id="CHEBI:57970"/>
        <dbReference type="ChEBI" id="CHEBI:59918"/>
        <dbReference type="EC" id="2.3.1.275"/>
    </reaction>
</comment>
<dbReference type="EC" id="2.3.1.275" evidence="10"/>
<dbReference type="Proteomes" id="UP000326169">
    <property type="component" value="Unassembled WGS sequence"/>
</dbReference>
<comment type="subcellular location">
    <subcellularLocation>
        <location evidence="10">Cell membrane</location>
        <topology evidence="10">Multi-pass membrane protein</topology>
    </subcellularLocation>
</comment>
<dbReference type="PANTHER" id="PTHR30309:SF0">
    <property type="entry name" value="GLYCEROL-3-PHOSPHATE ACYLTRANSFERASE-RELATED"/>
    <property type="match status" value="1"/>
</dbReference>
<evidence type="ECO:0000256" key="7">
    <source>
        <dbReference type="ARBA" id="ARBA00023136"/>
    </source>
</evidence>
<evidence type="ECO:0000256" key="8">
    <source>
        <dbReference type="ARBA" id="ARBA00023209"/>
    </source>
</evidence>
<evidence type="ECO:0000256" key="9">
    <source>
        <dbReference type="ARBA" id="ARBA00023264"/>
    </source>
</evidence>
<comment type="pathway">
    <text evidence="10">Lipid metabolism; phospholipid metabolism.</text>
</comment>
<keyword evidence="12" id="KW-1185">Reference proteome</keyword>
<keyword evidence="7 10" id="KW-0472">Membrane</keyword>
<feature type="transmembrane region" description="Helical" evidence="10">
    <location>
        <begin position="136"/>
        <end position="158"/>
    </location>
</feature>
<keyword evidence="1 10" id="KW-1003">Cell membrane</keyword>
<evidence type="ECO:0000313" key="12">
    <source>
        <dbReference type="Proteomes" id="UP000326169"/>
    </source>
</evidence>
<dbReference type="RefSeq" id="WP_014276257.1">
    <property type="nucleotide sequence ID" value="NZ_BIMW01000130.1"/>
</dbReference>
<comment type="similarity">
    <text evidence="10">Belongs to the PlsY family.</text>
</comment>
<feature type="transmembrane region" description="Helical" evidence="10">
    <location>
        <begin position="58"/>
        <end position="80"/>
    </location>
</feature>
<evidence type="ECO:0000256" key="10">
    <source>
        <dbReference type="HAMAP-Rule" id="MF_01043"/>
    </source>
</evidence>
<sequence>MVNWLILNGVILVAAYLLGSIPTGYAIALWFYGVDIREVGSGSTGATNVLRSCGKLPAVMVLAVDILKGVAAISMVFWVYSLTQTREIATLAGIDSPEVLAYSIATLSGLIAVFGHTMSIWIGFKGGKSVATSLGILFALNWLLALATLIVFGVVLAITRIVSLSSIAGAITIAALMIMTGQPLPYQIFAIAAGTYVIWRHRSNIDRILQGTEPRIGQKLSADPTP</sequence>
<dbReference type="PANTHER" id="PTHR30309">
    <property type="entry name" value="INNER MEMBRANE PROTEIN YGIH"/>
    <property type="match status" value="1"/>
</dbReference>
<dbReference type="Pfam" id="PF02660">
    <property type="entry name" value="G3P_acyltransf"/>
    <property type="match status" value="1"/>
</dbReference>
<evidence type="ECO:0000256" key="5">
    <source>
        <dbReference type="ARBA" id="ARBA00022989"/>
    </source>
</evidence>